<feature type="compositionally biased region" description="Basic and acidic residues" evidence="1">
    <location>
        <begin position="53"/>
        <end position="65"/>
    </location>
</feature>
<accession>A0AAV4BMU8</accession>
<organism evidence="2 3">
    <name type="scientific">Plakobranchus ocellatus</name>
    <dbReference type="NCBI Taxonomy" id="259542"/>
    <lineage>
        <taxon>Eukaryota</taxon>
        <taxon>Metazoa</taxon>
        <taxon>Spiralia</taxon>
        <taxon>Lophotrochozoa</taxon>
        <taxon>Mollusca</taxon>
        <taxon>Gastropoda</taxon>
        <taxon>Heterobranchia</taxon>
        <taxon>Euthyneura</taxon>
        <taxon>Panpulmonata</taxon>
        <taxon>Sacoglossa</taxon>
        <taxon>Placobranchoidea</taxon>
        <taxon>Plakobranchidae</taxon>
        <taxon>Plakobranchus</taxon>
    </lineage>
</organism>
<gene>
    <name evidence="2" type="ORF">PoB_004684600</name>
</gene>
<feature type="compositionally biased region" description="Basic and acidic residues" evidence="1">
    <location>
        <begin position="84"/>
        <end position="100"/>
    </location>
</feature>
<proteinExistence type="predicted"/>
<protein>
    <submittedName>
        <fullName evidence="2">Uncharacterized protein</fullName>
    </submittedName>
</protein>
<dbReference type="EMBL" id="BLXT01005154">
    <property type="protein sequence ID" value="GFO20341.1"/>
    <property type="molecule type" value="Genomic_DNA"/>
</dbReference>
<sequence length="100" mass="11843">MYLLQHFSRLHKKKRCFRFISKGCGMRRGKEVRSARRRAVGETRWTSGMMRGGETRGGEGRERERWRKRNNNAGGDTKGRTRKSGREKSREGEEELKRKE</sequence>
<evidence type="ECO:0000256" key="1">
    <source>
        <dbReference type="SAM" id="MobiDB-lite"/>
    </source>
</evidence>
<feature type="region of interest" description="Disordered" evidence="1">
    <location>
        <begin position="30"/>
        <end position="100"/>
    </location>
</feature>
<dbReference type="AlphaFoldDB" id="A0AAV4BMU8"/>
<keyword evidence="3" id="KW-1185">Reference proteome</keyword>
<comment type="caution">
    <text evidence="2">The sequence shown here is derived from an EMBL/GenBank/DDBJ whole genome shotgun (WGS) entry which is preliminary data.</text>
</comment>
<evidence type="ECO:0000313" key="3">
    <source>
        <dbReference type="Proteomes" id="UP000735302"/>
    </source>
</evidence>
<name>A0AAV4BMU8_9GAST</name>
<reference evidence="2 3" key="1">
    <citation type="journal article" date="2021" name="Elife">
        <title>Chloroplast acquisition without the gene transfer in kleptoplastic sea slugs, Plakobranchus ocellatus.</title>
        <authorList>
            <person name="Maeda T."/>
            <person name="Takahashi S."/>
            <person name="Yoshida T."/>
            <person name="Shimamura S."/>
            <person name="Takaki Y."/>
            <person name="Nagai Y."/>
            <person name="Toyoda A."/>
            <person name="Suzuki Y."/>
            <person name="Arimoto A."/>
            <person name="Ishii H."/>
            <person name="Satoh N."/>
            <person name="Nishiyama T."/>
            <person name="Hasebe M."/>
            <person name="Maruyama T."/>
            <person name="Minagawa J."/>
            <person name="Obokata J."/>
            <person name="Shigenobu S."/>
        </authorList>
    </citation>
    <scope>NUCLEOTIDE SEQUENCE [LARGE SCALE GENOMIC DNA]</scope>
</reference>
<evidence type="ECO:0000313" key="2">
    <source>
        <dbReference type="EMBL" id="GFO20341.1"/>
    </source>
</evidence>
<dbReference type="Proteomes" id="UP000735302">
    <property type="component" value="Unassembled WGS sequence"/>
</dbReference>